<dbReference type="EMBL" id="JAULSW010000008">
    <property type="protein sequence ID" value="KAK3372188.1"/>
    <property type="molecule type" value="Genomic_DNA"/>
</dbReference>
<keyword evidence="1" id="KW-0472">Membrane</keyword>
<protein>
    <submittedName>
        <fullName evidence="2">Uncharacterized protein</fullName>
    </submittedName>
</protein>
<name>A0AAE0K8Q1_9PEZI</name>
<keyword evidence="3" id="KW-1185">Reference proteome</keyword>
<sequence>MIPGVGHDMFTRDRETGFVFLAPLSLHSTTPFSLLSVHFHSVYAGSVRVGLALSFGLFSRIQGICTMFTRAALMGDDFCFYCYAQIIACTGGVWLSDFT</sequence>
<dbReference type="Proteomes" id="UP001285441">
    <property type="component" value="Unassembled WGS sequence"/>
</dbReference>
<reference evidence="2" key="2">
    <citation type="submission" date="2023-06" db="EMBL/GenBank/DDBJ databases">
        <authorList>
            <consortium name="Lawrence Berkeley National Laboratory"/>
            <person name="Haridas S."/>
            <person name="Hensen N."/>
            <person name="Bonometti L."/>
            <person name="Westerberg I."/>
            <person name="Brannstrom I.O."/>
            <person name="Guillou S."/>
            <person name="Cros-Aarteil S."/>
            <person name="Calhoun S."/>
            <person name="Kuo A."/>
            <person name="Mondo S."/>
            <person name="Pangilinan J."/>
            <person name="Riley R."/>
            <person name="LaButti K."/>
            <person name="Andreopoulos B."/>
            <person name="Lipzen A."/>
            <person name="Chen C."/>
            <person name="Yanf M."/>
            <person name="Daum C."/>
            <person name="Ng V."/>
            <person name="Clum A."/>
            <person name="Steindorff A."/>
            <person name="Ohm R."/>
            <person name="Martin F."/>
            <person name="Silar P."/>
            <person name="Natvig D."/>
            <person name="Lalanne C."/>
            <person name="Gautier V."/>
            <person name="Ament-velasquez S.L."/>
            <person name="Kruys A."/>
            <person name="Hutchinson M.I."/>
            <person name="Powell A.J."/>
            <person name="Barry K."/>
            <person name="Miller A.N."/>
            <person name="Grigoriev I.V."/>
            <person name="Debuchy R."/>
            <person name="Gladieux P."/>
            <person name="Thoren M.H."/>
            <person name="Johannesson H."/>
        </authorList>
    </citation>
    <scope>NUCLEOTIDE SEQUENCE</scope>
    <source>
        <strain evidence="2">CBS 232.78</strain>
    </source>
</reference>
<reference evidence="2" key="1">
    <citation type="journal article" date="2023" name="Mol. Phylogenet. Evol.">
        <title>Genome-scale phylogeny and comparative genomics of the fungal order Sordariales.</title>
        <authorList>
            <person name="Hensen N."/>
            <person name="Bonometti L."/>
            <person name="Westerberg I."/>
            <person name="Brannstrom I.O."/>
            <person name="Guillou S."/>
            <person name="Cros-Aarteil S."/>
            <person name="Calhoun S."/>
            <person name="Haridas S."/>
            <person name="Kuo A."/>
            <person name="Mondo S."/>
            <person name="Pangilinan J."/>
            <person name="Riley R."/>
            <person name="LaButti K."/>
            <person name="Andreopoulos B."/>
            <person name="Lipzen A."/>
            <person name="Chen C."/>
            <person name="Yan M."/>
            <person name="Daum C."/>
            <person name="Ng V."/>
            <person name="Clum A."/>
            <person name="Steindorff A."/>
            <person name="Ohm R.A."/>
            <person name="Martin F."/>
            <person name="Silar P."/>
            <person name="Natvig D.O."/>
            <person name="Lalanne C."/>
            <person name="Gautier V."/>
            <person name="Ament-Velasquez S.L."/>
            <person name="Kruys A."/>
            <person name="Hutchinson M.I."/>
            <person name="Powell A.J."/>
            <person name="Barry K."/>
            <person name="Miller A.N."/>
            <person name="Grigoriev I.V."/>
            <person name="Debuchy R."/>
            <person name="Gladieux P."/>
            <person name="Hiltunen Thoren M."/>
            <person name="Johannesson H."/>
        </authorList>
    </citation>
    <scope>NUCLEOTIDE SEQUENCE</scope>
    <source>
        <strain evidence="2">CBS 232.78</strain>
    </source>
</reference>
<keyword evidence="1" id="KW-1133">Transmembrane helix</keyword>
<keyword evidence="1" id="KW-0812">Transmembrane</keyword>
<comment type="caution">
    <text evidence="2">The sequence shown here is derived from an EMBL/GenBank/DDBJ whole genome shotgun (WGS) entry which is preliminary data.</text>
</comment>
<organism evidence="2 3">
    <name type="scientific">Podospora didyma</name>
    <dbReference type="NCBI Taxonomy" id="330526"/>
    <lineage>
        <taxon>Eukaryota</taxon>
        <taxon>Fungi</taxon>
        <taxon>Dikarya</taxon>
        <taxon>Ascomycota</taxon>
        <taxon>Pezizomycotina</taxon>
        <taxon>Sordariomycetes</taxon>
        <taxon>Sordariomycetidae</taxon>
        <taxon>Sordariales</taxon>
        <taxon>Podosporaceae</taxon>
        <taxon>Podospora</taxon>
    </lineage>
</organism>
<evidence type="ECO:0000313" key="3">
    <source>
        <dbReference type="Proteomes" id="UP001285441"/>
    </source>
</evidence>
<evidence type="ECO:0000256" key="1">
    <source>
        <dbReference type="SAM" id="Phobius"/>
    </source>
</evidence>
<proteinExistence type="predicted"/>
<gene>
    <name evidence="2" type="ORF">B0H63DRAFT_289754</name>
</gene>
<feature type="transmembrane region" description="Helical" evidence="1">
    <location>
        <begin position="37"/>
        <end position="58"/>
    </location>
</feature>
<accession>A0AAE0K8Q1</accession>
<dbReference type="AlphaFoldDB" id="A0AAE0K8Q1"/>
<feature type="transmembrane region" description="Helical" evidence="1">
    <location>
        <begin position="78"/>
        <end position="96"/>
    </location>
</feature>
<evidence type="ECO:0000313" key="2">
    <source>
        <dbReference type="EMBL" id="KAK3372188.1"/>
    </source>
</evidence>